<feature type="non-terminal residue" evidence="2">
    <location>
        <position position="103"/>
    </location>
</feature>
<proteinExistence type="predicted"/>
<accession>A0A9P6QQC8</accession>
<feature type="non-terminal residue" evidence="2">
    <location>
        <position position="1"/>
    </location>
</feature>
<comment type="caution">
    <text evidence="2">The sequence shown here is derived from an EMBL/GenBank/DDBJ whole genome shotgun (WGS) entry which is preliminary data.</text>
</comment>
<dbReference type="EMBL" id="JAAAIN010003455">
    <property type="protein sequence ID" value="KAG0285628.1"/>
    <property type="molecule type" value="Genomic_DNA"/>
</dbReference>
<keyword evidence="3" id="KW-1185">Reference proteome</keyword>
<evidence type="ECO:0000313" key="2">
    <source>
        <dbReference type="EMBL" id="KAG0285628.1"/>
    </source>
</evidence>
<organism evidence="2 3">
    <name type="scientific">Linnemannia gamsii</name>
    <dbReference type="NCBI Taxonomy" id="64522"/>
    <lineage>
        <taxon>Eukaryota</taxon>
        <taxon>Fungi</taxon>
        <taxon>Fungi incertae sedis</taxon>
        <taxon>Mucoromycota</taxon>
        <taxon>Mortierellomycotina</taxon>
        <taxon>Mortierellomycetes</taxon>
        <taxon>Mortierellales</taxon>
        <taxon>Mortierellaceae</taxon>
        <taxon>Linnemannia</taxon>
    </lineage>
</organism>
<feature type="region of interest" description="Disordered" evidence="1">
    <location>
        <begin position="67"/>
        <end position="86"/>
    </location>
</feature>
<sequence length="103" mass="10767">LYSPSFAPKSGTTRVSKQPDSVRPPTRAVPLIESATASRTLKQDRSAFPGVATADCSRRATALATSRPLMKPLGSKTPSGSTVSPLAKRASHLVVQMVAASFT</sequence>
<name>A0A9P6QQC8_9FUNG</name>
<reference evidence="2" key="1">
    <citation type="journal article" date="2020" name="Fungal Divers.">
        <title>Resolving the Mortierellaceae phylogeny through synthesis of multi-gene phylogenetics and phylogenomics.</title>
        <authorList>
            <person name="Vandepol N."/>
            <person name="Liber J."/>
            <person name="Desiro A."/>
            <person name="Na H."/>
            <person name="Kennedy M."/>
            <person name="Barry K."/>
            <person name="Grigoriev I.V."/>
            <person name="Miller A.N."/>
            <person name="O'Donnell K."/>
            <person name="Stajich J.E."/>
            <person name="Bonito G."/>
        </authorList>
    </citation>
    <scope>NUCLEOTIDE SEQUENCE</scope>
    <source>
        <strain evidence="2">NVP60</strain>
    </source>
</reference>
<gene>
    <name evidence="2" type="ORF">BGZ97_007727</name>
</gene>
<feature type="region of interest" description="Disordered" evidence="1">
    <location>
        <begin position="1"/>
        <end position="25"/>
    </location>
</feature>
<evidence type="ECO:0000256" key="1">
    <source>
        <dbReference type="SAM" id="MobiDB-lite"/>
    </source>
</evidence>
<protein>
    <submittedName>
        <fullName evidence="2">Uncharacterized protein</fullName>
    </submittedName>
</protein>
<evidence type="ECO:0000313" key="3">
    <source>
        <dbReference type="Proteomes" id="UP000823405"/>
    </source>
</evidence>
<dbReference type="Proteomes" id="UP000823405">
    <property type="component" value="Unassembled WGS sequence"/>
</dbReference>
<feature type="compositionally biased region" description="Polar residues" evidence="1">
    <location>
        <begin position="10"/>
        <end position="19"/>
    </location>
</feature>
<dbReference type="AlphaFoldDB" id="A0A9P6QQC8"/>